<dbReference type="Pfam" id="PF02687">
    <property type="entry name" value="FtsX"/>
    <property type="match status" value="1"/>
</dbReference>
<evidence type="ECO:0000256" key="7">
    <source>
        <dbReference type="SAM" id="Phobius"/>
    </source>
</evidence>
<organism evidence="10 11">
    <name type="scientific">Candidatus Desulfobia pelagia</name>
    <dbReference type="NCBI Taxonomy" id="2841692"/>
    <lineage>
        <taxon>Bacteria</taxon>
        <taxon>Pseudomonadati</taxon>
        <taxon>Thermodesulfobacteriota</taxon>
        <taxon>Desulfobulbia</taxon>
        <taxon>Desulfobulbales</taxon>
        <taxon>Desulfobulbaceae</taxon>
        <taxon>Candidatus Desulfobia</taxon>
    </lineage>
</organism>
<keyword evidence="5 7" id="KW-0472">Membrane</keyword>
<feature type="transmembrane region" description="Helical" evidence="7">
    <location>
        <begin position="321"/>
        <end position="350"/>
    </location>
</feature>
<comment type="similarity">
    <text evidence="6">Belongs to the ABC-4 integral membrane protein family.</text>
</comment>
<evidence type="ECO:0000313" key="11">
    <source>
        <dbReference type="Proteomes" id="UP000614424"/>
    </source>
</evidence>
<evidence type="ECO:0000259" key="9">
    <source>
        <dbReference type="Pfam" id="PF12704"/>
    </source>
</evidence>
<feature type="transmembrane region" description="Helical" evidence="7">
    <location>
        <begin position="275"/>
        <end position="300"/>
    </location>
</feature>
<protein>
    <submittedName>
        <fullName evidence="10">ABC transporter permease</fullName>
    </submittedName>
</protein>
<reference evidence="10 11" key="1">
    <citation type="submission" date="2020-08" db="EMBL/GenBank/DDBJ databases">
        <title>Bridging the membrane lipid divide: bacteria of the FCB group superphylum have the potential to synthesize archaeal ether lipids.</title>
        <authorList>
            <person name="Villanueva L."/>
            <person name="Von Meijenfeldt F.A.B."/>
            <person name="Westbye A.B."/>
            <person name="Yadav S."/>
            <person name="Hopmans E.C."/>
            <person name="Dutilh B.E."/>
            <person name="Sinninghe Damste J.S."/>
        </authorList>
    </citation>
    <scope>NUCLEOTIDE SEQUENCE [LARGE SCALE GENOMIC DNA]</scope>
    <source>
        <strain evidence="10">NIOZ-UU47</strain>
    </source>
</reference>
<keyword evidence="2" id="KW-1003">Cell membrane</keyword>
<feature type="transmembrane region" description="Helical" evidence="7">
    <location>
        <begin position="21"/>
        <end position="41"/>
    </location>
</feature>
<dbReference type="InterPro" id="IPR025857">
    <property type="entry name" value="MacB_PCD"/>
</dbReference>
<evidence type="ECO:0000313" key="10">
    <source>
        <dbReference type="EMBL" id="MBC8319027.1"/>
    </source>
</evidence>
<keyword evidence="3 7" id="KW-0812">Transmembrane</keyword>
<name>A0A8J6TGU2_9BACT</name>
<evidence type="ECO:0000256" key="2">
    <source>
        <dbReference type="ARBA" id="ARBA00022475"/>
    </source>
</evidence>
<proteinExistence type="inferred from homology"/>
<evidence type="ECO:0000256" key="3">
    <source>
        <dbReference type="ARBA" id="ARBA00022692"/>
    </source>
</evidence>
<evidence type="ECO:0000256" key="5">
    <source>
        <dbReference type="ARBA" id="ARBA00023136"/>
    </source>
</evidence>
<dbReference type="InterPro" id="IPR003838">
    <property type="entry name" value="ABC3_permease_C"/>
</dbReference>
<dbReference type="GO" id="GO:0005886">
    <property type="term" value="C:plasma membrane"/>
    <property type="evidence" value="ECO:0007669"/>
    <property type="project" value="UniProtKB-SubCell"/>
</dbReference>
<sequence length="401" mass="42587">MRTGDVIIFAFRALNGARVRTILMLIAMSIGVASVVVLTSLGEGARSFVIGEFASLGSNLLVVLPGRSETTGGPPPLLGATPRDLTLEDAMSLSRSYAVRDIAPVTIGSAPVSWQQRERDVPVLGSTANLYSIRHLHMSKGRFLSGDPFQAFPATVLGADLAKELFGAVSPVGEWIRIGGSRFRVIGVLAPKGVSLGMDMADVAIIPAASAHVLFNSTSLFRIVVEARDRDSLKYAEQDILKIIRERHDGEDDITVITQDAVLATFDKIFRALTLTVASIAAISLVVAGILIMNVMLVAVSQRTAEIGLLKALGATPSQILILFLSEAFFLSLAGAFSGLGIGLLCNWVVHQVYTDFPVSLPLWAMPAAFGVAIGAGLLFSIMPARRAAQLQPVVALSRRA</sequence>
<keyword evidence="4 7" id="KW-1133">Transmembrane helix</keyword>
<feature type="domain" description="ABC3 transporter permease C-terminal" evidence="8">
    <location>
        <begin position="279"/>
        <end position="393"/>
    </location>
</feature>
<dbReference type="GO" id="GO:0022857">
    <property type="term" value="F:transmembrane transporter activity"/>
    <property type="evidence" value="ECO:0007669"/>
    <property type="project" value="TreeGrafter"/>
</dbReference>
<dbReference type="PANTHER" id="PTHR30572:SF4">
    <property type="entry name" value="ABC TRANSPORTER PERMEASE YTRF"/>
    <property type="match status" value="1"/>
</dbReference>
<comment type="subcellular location">
    <subcellularLocation>
        <location evidence="1">Cell membrane</location>
        <topology evidence="1">Multi-pass membrane protein</topology>
    </subcellularLocation>
</comment>
<dbReference type="EMBL" id="JACNJZ010000214">
    <property type="protein sequence ID" value="MBC8319027.1"/>
    <property type="molecule type" value="Genomic_DNA"/>
</dbReference>
<evidence type="ECO:0000259" key="8">
    <source>
        <dbReference type="Pfam" id="PF02687"/>
    </source>
</evidence>
<dbReference type="PANTHER" id="PTHR30572">
    <property type="entry name" value="MEMBRANE COMPONENT OF TRANSPORTER-RELATED"/>
    <property type="match status" value="1"/>
</dbReference>
<dbReference type="Proteomes" id="UP000614424">
    <property type="component" value="Unassembled WGS sequence"/>
</dbReference>
<dbReference type="InterPro" id="IPR050250">
    <property type="entry name" value="Macrolide_Exporter_MacB"/>
</dbReference>
<feature type="transmembrane region" description="Helical" evidence="7">
    <location>
        <begin position="362"/>
        <end position="382"/>
    </location>
</feature>
<accession>A0A8J6TGU2</accession>
<evidence type="ECO:0000256" key="6">
    <source>
        <dbReference type="ARBA" id="ARBA00038076"/>
    </source>
</evidence>
<feature type="domain" description="MacB-like periplasmic core" evidence="9">
    <location>
        <begin position="21"/>
        <end position="241"/>
    </location>
</feature>
<comment type="caution">
    <text evidence="10">The sequence shown here is derived from an EMBL/GenBank/DDBJ whole genome shotgun (WGS) entry which is preliminary data.</text>
</comment>
<evidence type="ECO:0000256" key="4">
    <source>
        <dbReference type="ARBA" id="ARBA00022989"/>
    </source>
</evidence>
<dbReference type="AlphaFoldDB" id="A0A8J6TGU2"/>
<gene>
    <name evidence="10" type="ORF">H8E41_14105</name>
</gene>
<evidence type="ECO:0000256" key="1">
    <source>
        <dbReference type="ARBA" id="ARBA00004651"/>
    </source>
</evidence>
<dbReference type="Pfam" id="PF12704">
    <property type="entry name" value="MacB_PCD"/>
    <property type="match status" value="1"/>
</dbReference>